<dbReference type="EMBL" id="CAJJDP010000001">
    <property type="protein sequence ID" value="CAD8132369.1"/>
    <property type="molecule type" value="Genomic_DNA"/>
</dbReference>
<protein>
    <submittedName>
        <fullName evidence="1">Uncharacterized protein</fullName>
    </submittedName>
</protein>
<evidence type="ECO:0000313" key="2">
    <source>
        <dbReference type="Proteomes" id="UP000683925"/>
    </source>
</evidence>
<gene>
    <name evidence="1" type="ORF">POCTA_138.1.T0030398</name>
</gene>
<evidence type="ECO:0000313" key="1">
    <source>
        <dbReference type="EMBL" id="CAD8132369.1"/>
    </source>
</evidence>
<proteinExistence type="predicted"/>
<dbReference type="Proteomes" id="UP000683925">
    <property type="component" value="Unassembled WGS sequence"/>
</dbReference>
<keyword evidence="2" id="KW-1185">Reference proteome</keyword>
<accession>A0A8S1S095</accession>
<dbReference type="OMA" id="HHCKILA"/>
<dbReference type="AlphaFoldDB" id="A0A8S1S095"/>
<reference evidence="1" key="1">
    <citation type="submission" date="2021-01" db="EMBL/GenBank/DDBJ databases">
        <authorList>
            <consortium name="Genoscope - CEA"/>
            <person name="William W."/>
        </authorList>
    </citation>
    <scope>NUCLEOTIDE SEQUENCE</scope>
</reference>
<organism evidence="1 2">
    <name type="scientific">Paramecium octaurelia</name>
    <dbReference type="NCBI Taxonomy" id="43137"/>
    <lineage>
        <taxon>Eukaryota</taxon>
        <taxon>Sar</taxon>
        <taxon>Alveolata</taxon>
        <taxon>Ciliophora</taxon>
        <taxon>Intramacronucleata</taxon>
        <taxon>Oligohymenophorea</taxon>
        <taxon>Peniculida</taxon>
        <taxon>Parameciidae</taxon>
        <taxon>Paramecium</taxon>
    </lineage>
</organism>
<dbReference type="OrthoDB" id="298304at2759"/>
<name>A0A8S1S095_PAROT</name>
<sequence>MKQKVKEIIKYLKEFQIPAISSEFALSEAERANLYFYLTSQEMESQKQQIEEKLPEEIKLKKVKIYQVYDSIDAIQNFNSFDFKQEERNIKENEIQIISNRDQNIKFNSLNEIKQFLKQYYDKKQNQIQSDEIQQIDRQLIIQSLNIQFQEPNCDIQSIIDIFLSILYKEIEQNYQKRYDYYLDTFCMLIKQKISFLMSNQSTQNITEKLINSVPQFRVSLIELVKEFTEQALLKQNEKMYSIYFTQLRDLVFKFLNEDHPLQFESFRLLLKINHSTILEFVKQANTLIFNKKKPEIKDFIFEETQQKINQLSTMNDCQQQLTFMFYIGICQQNHNHHCKILAKLLQDCQQNYPQHLDAIYANLLKIKNNSNMSVKQIIEFIGLSVNNPDALHQKFLDLFVEFALEYPKSEEFAFDMFRVYLYRYFTQQIEGDSNIINQIISQTFDQLKIDFMIKTIEKVPTERLTQMILRRSNFDLYHYILKDESKALAVFLIKLFLQKDQQQLKNNKYELLKLFQEQVCEYEHTKDILNFLFQEQNKSYNGLITTFIMNCLKRKKPNNMQEEIKFILSKSFYYEDETIIKSVEFYRQMYPDQYLQLLDDQTRLRLRDKRLL</sequence>
<comment type="caution">
    <text evidence="1">The sequence shown here is derived from an EMBL/GenBank/DDBJ whole genome shotgun (WGS) entry which is preliminary data.</text>
</comment>